<reference evidence="2" key="1">
    <citation type="submission" date="2016-11" db="UniProtKB">
        <authorList>
            <consortium name="WormBaseParasite"/>
        </authorList>
    </citation>
    <scope>IDENTIFICATION</scope>
    <source>
        <strain evidence="2">KR3021</strain>
    </source>
</reference>
<accession>A0AC35TQZ9</accession>
<dbReference type="WBParaSite" id="RSKR_0000318700.1">
    <property type="protein sequence ID" value="RSKR_0000318700.1"/>
    <property type="gene ID" value="RSKR_0000318700"/>
</dbReference>
<sequence length="364" mass="40922">MSDKPNGGSLNPRPYFPPPMTKKLVQMVNEHECLVNHYDNTYMGRCKRMDAWKEITVVLNHEFGLTFTTKQLKKKFFNLEQGAKHKFFGNETSRKRESSMMATACEDDESIEGESVTDGPAPVKMPSMTETEREYVRLFNNKWRHRQGGKINTIASKLKKNSKTVSESPKLVDHGKGVENLDGADLALLFKQLTGNNGMSMPELGFGNSIEKDNFVKFFSEFIPTMPQLPATPTIMMAEEVPQPQIKAEANYAANNPKAPNQSFLESLQALHSNEANNNEVTNGKTTQHNTSNEESIINSCASQTRIPESPNSFYESKTEVYDAQIKAFSILHDQMVKLTAIIEKNVEAQNGLIKAVQRLVDKH</sequence>
<protein>
    <submittedName>
        <fullName evidence="2">MADF domain-containing protein</fullName>
    </submittedName>
</protein>
<dbReference type="Proteomes" id="UP000095286">
    <property type="component" value="Unplaced"/>
</dbReference>
<name>A0AC35TQZ9_9BILA</name>
<evidence type="ECO:0000313" key="2">
    <source>
        <dbReference type="WBParaSite" id="RSKR_0000318700.1"/>
    </source>
</evidence>
<proteinExistence type="predicted"/>
<evidence type="ECO:0000313" key="1">
    <source>
        <dbReference type="Proteomes" id="UP000095286"/>
    </source>
</evidence>
<organism evidence="1 2">
    <name type="scientific">Rhabditophanes sp. KR3021</name>
    <dbReference type="NCBI Taxonomy" id="114890"/>
    <lineage>
        <taxon>Eukaryota</taxon>
        <taxon>Metazoa</taxon>
        <taxon>Ecdysozoa</taxon>
        <taxon>Nematoda</taxon>
        <taxon>Chromadorea</taxon>
        <taxon>Rhabditida</taxon>
        <taxon>Tylenchina</taxon>
        <taxon>Panagrolaimomorpha</taxon>
        <taxon>Strongyloidoidea</taxon>
        <taxon>Alloionematidae</taxon>
        <taxon>Rhabditophanes</taxon>
    </lineage>
</organism>